<evidence type="ECO:0000313" key="4">
    <source>
        <dbReference type="EMBL" id="KKD57779.1"/>
    </source>
</evidence>
<dbReference type="InterPro" id="IPR051407">
    <property type="entry name" value="Bact_OM_lipoprot/Surf_antigen"/>
</dbReference>
<dbReference type="PATRIC" id="fig|40324.63.peg.265"/>
<dbReference type="PANTHER" id="PTHR35603">
    <property type="match status" value="1"/>
</dbReference>
<gene>
    <name evidence="4" type="ORF">VM57_00690</name>
</gene>
<accession>A0A0F5ZQ56</accession>
<dbReference type="PANTHER" id="PTHR35603:SF2">
    <property type="entry name" value="OUTER MEMBRANE LIPOPROTEIN"/>
    <property type="match status" value="1"/>
</dbReference>
<dbReference type="EMBL" id="JZRZ01000002">
    <property type="protein sequence ID" value="KKD57779.1"/>
    <property type="molecule type" value="Genomic_DNA"/>
</dbReference>
<dbReference type="RefSeq" id="WP_060380664.1">
    <property type="nucleotide sequence ID" value="NZ_CP040431.1"/>
</dbReference>
<comment type="subcellular location">
    <subcellularLocation>
        <location evidence="1">Membrane</location>
    </subcellularLocation>
</comment>
<evidence type="ECO:0000256" key="1">
    <source>
        <dbReference type="ARBA" id="ARBA00004370"/>
    </source>
</evidence>
<feature type="domain" description="Glycine zipper 2TM" evidence="3">
    <location>
        <begin position="38"/>
        <end position="73"/>
    </location>
</feature>
<reference evidence="4 5" key="1">
    <citation type="submission" date="2015-03" db="EMBL/GenBank/DDBJ databases">
        <title>Draft genome of Stenotrophomonas maltophila isolated from urine specimen.</title>
        <authorList>
            <person name="Murugan N."/>
            <person name="Malathi J."/>
            <person name="Umashankar V."/>
            <person name="Madhavan H."/>
        </authorList>
    </citation>
    <scope>NUCLEOTIDE SEQUENCE [LARGE SCALE GENOMIC DNA]</scope>
    <source>
        <strain evidence="4 5">JMNMN1</strain>
    </source>
</reference>
<dbReference type="GO" id="GO:0019867">
    <property type="term" value="C:outer membrane"/>
    <property type="evidence" value="ECO:0007669"/>
    <property type="project" value="InterPro"/>
</dbReference>
<organism evidence="4 5">
    <name type="scientific">Stenotrophomonas maltophilia</name>
    <name type="common">Pseudomonas maltophilia</name>
    <name type="synonym">Xanthomonas maltophilia</name>
    <dbReference type="NCBI Taxonomy" id="40324"/>
    <lineage>
        <taxon>Bacteria</taxon>
        <taxon>Pseudomonadati</taxon>
        <taxon>Pseudomonadota</taxon>
        <taxon>Gammaproteobacteria</taxon>
        <taxon>Lysobacterales</taxon>
        <taxon>Lysobacteraceae</taxon>
        <taxon>Stenotrophomonas</taxon>
        <taxon>Stenotrophomonas maltophilia group</taxon>
    </lineage>
</organism>
<name>A0A0F5ZQ56_STEMA</name>
<sequence length="135" mass="15300">MLSTSTLSFRGLAMALALVAGIAVVSDASAMSRKDKRTLVGAVVGGVAGNLLSNGDPAATVGGAVAGGAIGNLTTSDRRDRRYYDNHRYDDRYDRRYDRGYYRSGYYDRGDDRRWQRERYYDNRYYHDRGRHRGW</sequence>
<dbReference type="Proteomes" id="UP000243478">
    <property type="component" value="Unassembled WGS sequence"/>
</dbReference>
<dbReference type="InterPro" id="IPR008816">
    <property type="entry name" value="Gly_zipper_2TM_dom"/>
</dbReference>
<keyword evidence="2" id="KW-0472">Membrane</keyword>
<protein>
    <submittedName>
        <fullName evidence="4">Membrane protein</fullName>
    </submittedName>
</protein>
<dbReference type="AlphaFoldDB" id="A0A0F5ZQ56"/>
<comment type="caution">
    <text evidence="4">The sequence shown here is derived from an EMBL/GenBank/DDBJ whole genome shotgun (WGS) entry which is preliminary data.</text>
</comment>
<evidence type="ECO:0000256" key="2">
    <source>
        <dbReference type="ARBA" id="ARBA00023136"/>
    </source>
</evidence>
<dbReference type="Pfam" id="PF05433">
    <property type="entry name" value="Rick_17kDa_Anti"/>
    <property type="match status" value="1"/>
</dbReference>
<evidence type="ECO:0000313" key="5">
    <source>
        <dbReference type="Proteomes" id="UP000243478"/>
    </source>
</evidence>
<evidence type="ECO:0000259" key="3">
    <source>
        <dbReference type="Pfam" id="PF05433"/>
    </source>
</evidence>
<proteinExistence type="predicted"/>